<name>A0A0A6VYB5_KOCRO</name>
<dbReference type="SMART" id="SM00871">
    <property type="entry name" value="AraC_E_bind"/>
    <property type="match status" value="1"/>
</dbReference>
<evidence type="ECO:0000313" key="3">
    <source>
        <dbReference type="Proteomes" id="UP000030466"/>
    </source>
</evidence>
<evidence type="ECO:0000313" key="2">
    <source>
        <dbReference type="EMBL" id="KHD98774.1"/>
    </source>
</evidence>
<feature type="domain" description="AraC effector-binding" evidence="1">
    <location>
        <begin position="9"/>
        <end position="159"/>
    </location>
</feature>
<dbReference type="OrthoDB" id="795001at2"/>
<dbReference type="InterPro" id="IPR010499">
    <property type="entry name" value="AraC_E-bd"/>
</dbReference>
<dbReference type="Proteomes" id="UP000030466">
    <property type="component" value="Unassembled WGS sequence"/>
</dbReference>
<comment type="caution">
    <text evidence="2">The sequence shown here is derived from an EMBL/GenBank/DDBJ whole genome shotgun (WGS) entry which is preliminary data.</text>
</comment>
<proteinExistence type="predicted"/>
<dbReference type="EMBL" id="JSUH01000002">
    <property type="protein sequence ID" value="KHD98774.1"/>
    <property type="molecule type" value="Genomic_DNA"/>
</dbReference>
<evidence type="ECO:0000259" key="1">
    <source>
        <dbReference type="SMART" id="SM00871"/>
    </source>
</evidence>
<dbReference type="InterPro" id="IPR011256">
    <property type="entry name" value="Reg_factor_effector_dom_sf"/>
</dbReference>
<sequence length="160" mass="17500">MDATDHESFTPRVIEQDEQPTAVVTGTVAMGELREFFDRAFGELGQAMSDGAFEPTGPPMAVYHGVPAETVHLEVGFPVQGEVSPKGAVVAGRLSASRVATSVHRGNYDDLGRSWQHLAEWAGQQGLALGDRMWEVYVTEPRPGDDPADMVTELYWMLRP</sequence>
<dbReference type="Pfam" id="PF06445">
    <property type="entry name" value="GyrI-like"/>
    <property type="match status" value="1"/>
</dbReference>
<dbReference type="SUPFAM" id="SSF55136">
    <property type="entry name" value="Probable bacterial effector-binding domain"/>
    <property type="match status" value="1"/>
</dbReference>
<organism evidence="2 3">
    <name type="scientific">Kocuria rosea subsp. polaris</name>
    <dbReference type="NCBI Taxonomy" id="136273"/>
    <lineage>
        <taxon>Bacteria</taxon>
        <taxon>Bacillati</taxon>
        <taxon>Actinomycetota</taxon>
        <taxon>Actinomycetes</taxon>
        <taxon>Micrococcales</taxon>
        <taxon>Micrococcaceae</taxon>
        <taxon>Kocuria</taxon>
    </lineage>
</organism>
<keyword evidence="3" id="KW-1185">Reference proteome</keyword>
<gene>
    <name evidence="2" type="ORF">GY22_03795</name>
</gene>
<dbReference type="InterPro" id="IPR029442">
    <property type="entry name" value="GyrI-like"/>
</dbReference>
<dbReference type="RefSeq" id="WP_017834283.1">
    <property type="nucleotide sequence ID" value="NZ_JSUH01000002.1"/>
</dbReference>
<accession>A0A0A6VYB5</accession>
<dbReference type="Gene3D" id="3.20.80.10">
    <property type="entry name" value="Regulatory factor, effector binding domain"/>
    <property type="match status" value="1"/>
</dbReference>
<reference evidence="2 3" key="1">
    <citation type="journal article" date="2003" name="Int. J. Syst. Evol. Microbiol.">
        <title>Kocuria polaris sp. nov., an orange-pigmented psychrophilic bacterium isolated from an Antarctic cyanobacterial mat sample.</title>
        <authorList>
            <person name="Reddy G.S."/>
            <person name="Prakash J.S."/>
            <person name="Prabahar V."/>
            <person name="Matsumoto G.I."/>
            <person name="Stackebrandt E."/>
            <person name="Shivaji S."/>
        </authorList>
    </citation>
    <scope>NUCLEOTIDE SEQUENCE [LARGE SCALE GENOMIC DNA]</scope>
    <source>
        <strain evidence="2 3">CMS 76or</strain>
    </source>
</reference>
<protein>
    <recommendedName>
        <fullName evidence="1">AraC effector-binding domain-containing protein</fullName>
    </recommendedName>
</protein>
<dbReference type="AlphaFoldDB" id="A0A0A6VYB5"/>